<feature type="binding site" evidence="2">
    <location>
        <begin position="230"/>
        <end position="237"/>
    </location>
    <ligand>
        <name>ATP</name>
        <dbReference type="ChEBI" id="CHEBI:30616"/>
    </ligand>
</feature>
<dbReference type="RefSeq" id="WP_020816479.1">
    <property type="nucleotide sequence ID" value="NZ_ATAY01000076.1"/>
</dbReference>
<sequence>MNTKELAKMINDRHFFNLKKMQYKYSPESVMEMLETLMEMSYAQIALNDFNGQCCVYLPIQSLIPTSVMKKLLTSNTSKELFGLKAMEEEIDFTLQIENIQSNRDSVRKILQGFAPNNEEESRILNMKKGLEFIGDPTNKITEENLHYLYKLSVENFLEGDDKLPEGSFYRNDTVYIVGDKPYHEGLNPKLLPKYMAELVRFANQKDEIPELAKACMLHFSIAYLHPYFDGNGRTARLLHLWYLVQQGFSSTLFYAFSKHINNSKNKYYSSFLDIEENYKISKLLDITPFIRYFNEYVYSKIDAASGVVPVYEIFTQAMRDGKITEKERDLWNFVLSAYGDGQFSTKQLEKDFGNAAYATIRSFVLKFQELGLLASQRFGNRVKYSIKN</sequence>
<feature type="active site" evidence="1">
    <location>
        <position position="226"/>
    </location>
</feature>
<dbReference type="Gene3D" id="1.10.3290.10">
    <property type="entry name" value="Fido-like domain"/>
    <property type="match status" value="1"/>
</dbReference>
<dbReference type="SUPFAM" id="SSF140931">
    <property type="entry name" value="Fic-like"/>
    <property type="match status" value="1"/>
</dbReference>
<comment type="caution">
    <text evidence="4">The sequence shown here is derived from an EMBL/GenBank/DDBJ whole genome shotgun (WGS) entry which is preliminary data.</text>
</comment>
<evidence type="ECO:0000313" key="4">
    <source>
        <dbReference type="EMBL" id="EPR10045.1"/>
    </source>
</evidence>
<dbReference type="InterPro" id="IPR003812">
    <property type="entry name" value="Fido"/>
</dbReference>
<keyword evidence="2" id="KW-0547">Nucleotide-binding</keyword>
<feature type="domain" description="Fido" evidence="3">
    <location>
        <begin position="141"/>
        <end position="296"/>
    </location>
</feature>
<keyword evidence="2" id="KW-0067">ATP-binding</keyword>
<feature type="binding site" evidence="2">
    <location>
        <begin position="268"/>
        <end position="269"/>
    </location>
    <ligand>
        <name>ATP</name>
        <dbReference type="ChEBI" id="CHEBI:30616"/>
    </ligand>
</feature>
<dbReference type="PANTHER" id="PTHR13504">
    <property type="entry name" value="FIDO DOMAIN-CONTAINING PROTEIN DDB_G0283145"/>
    <property type="match status" value="1"/>
</dbReference>
<name>U4QYP0_9FIRM</name>
<evidence type="ECO:0000259" key="3">
    <source>
        <dbReference type="PROSITE" id="PS51459"/>
    </source>
</evidence>
<reference evidence="4 5" key="1">
    <citation type="journal article" date="2013" name="Genome Announc.">
        <title>Draft Genome Sequence of the Cellulolytic Bacterium Clostridium papyrosolvens C7 (ATCC 700395).</title>
        <authorList>
            <person name="Zepeda V."/>
            <person name="Dassa B."/>
            <person name="Borovok I."/>
            <person name="Lamed R."/>
            <person name="Bayer E.A."/>
            <person name="Cate J.H."/>
        </authorList>
    </citation>
    <scope>NUCLEOTIDE SEQUENCE [LARGE SCALE GENOMIC DNA]</scope>
    <source>
        <strain evidence="4 5">C7</strain>
    </source>
</reference>
<dbReference type="Proteomes" id="UP000016860">
    <property type="component" value="Unassembled WGS sequence"/>
</dbReference>
<dbReference type="PATRIC" id="fig|1330534.3.peg.3016"/>
<evidence type="ECO:0000256" key="1">
    <source>
        <dbReference type="PIRSR" id="PIRSR640198-1"/>
    </source>
</evidence>
<dbReference type="PROSITE" id="PS51459">
    <property type="entry name" value="FIDO"/>
    <property type="match status" value="1"/>
</dbReference>
<dbReference type="InterPro" id="IPR036597">
    <property type="entry name" value="Fido-like_dom_sf"/>
</dbReference>
<dbReference type="GO" id="GO:0005524">
    <property type="term" value="F:ATP binding"/>
    <property type="evidence" value="ECO:0007669"/>
    <property type="project" value="UniProtKB-KW"/>
</dbReference>
<protein>
    <recommendedName>
        <fullName evidence="3">Fido domain-containing protein</fullName>
    </recommendedName>
</protein>
<evidence type="ECO:0000313" key="5">
    <source>
        <dbReference type="Proteomes" id="UP000016860"/>
    </source>
</evidence>
<dbReference type="PANTHER" id="PTHR13504:SF38">
    <property type="entry name" value="FIDO DOMAIN-CONTAINING PROTEIN"/>
    <property type="match status" value="1"/>
</dbReference>
<accession>U4QYP0</accession>
<dbReference type="OrthoDB" id="9813719at2"/>
<dbReference type="STRING" id="1330534.L323_15220"/>
<gene>
    <name evidence="4" type="ORF">L323_15220</name>
</gene>
<dbReference type="EMBL" id="ATAY01000076">
    <property type="protein sequence ID" value="EPR10045.1"/>
    <property type="molecule type" value="Genomic_DNA"/>
</dbReference>
<dbReference type="Pfam" id="PF02661">
    <property type="entry name" value="Fic"/>
    <property type="match status" value="1"/>
</dbReference>
<dbReference type="AlphaFoldDB" id="U4QYP0"/>
<organism evidence="4 5">
    <name type="scientific">Ruminiclostridium papyrosolvens C7</name>
    <dbReference type="NCBI Taxonomy" id="1330534"/>
    <lineage>
        <taxon>Bacteria</taxon>
        <taxon>Bacillati</taxon>
        <taxon>Bacillota</taxon>
        <taxon>Clostridia</taxon>
        <taxon>Eubacteriales</taxon>
        <taxon>Oscillospiraceae</taxon>
        <taxon>Ruminiclostridium</taxon>
    </lineage>
</organism>
<evidence type="ECO:0000256" key="2">
    <source>
        <dbReference type="PIRSR" id="PIRSR640198-2"/>
    </source>
</evidence>
<dbReference type="InterPro" id="IPR040198">
    <property type="entry name" value="Fido_containing"/>
</dbReference>
<proteinExistence type="predicted"/>